<name>A0A200QDT4_MACCD</name>
<dbReference type="Proteomes" id="UP000195402">
    <property type="component" value="Unassembled WGS sequence"/>
</dbReference>
<keyword evidence="4" id="KW-1185">Reference proteome</keyword>
<dbReference type="PANTHER" id="PTHR34794">
    <property type="entry name" value="EXPRESSED PROTEIN"/>
    <property type="match status" value="1"/>
</dbReference>
<dbReference type="STRING" id="56857.A0A200QDT4"/>
<evidence type="ECO:0000313" key="4">
    <source>
        <dbReference type="Proteomes" id="UP000195402"/>
    </source>
</evidence>
<feature type="compositionally biased region" description="Basic residues" evidence="1">
    <location>
        <begin position="24"/>
        <end position="36"/>
    </location>
</feature>
<evidence type="ECO:0000259" key="2">
    <source>
        <dbReference type="Pfam" id="PF05678"/>
    </source>
</evidence>
<dbReference type="PANTHER" id="PTHR34794:SF1">
    <property type="entry name" value="OS10G0101800 PROTEIN"/>
    <property type="match status" value="1"/>
</dbReference>
<dbReference type="OrthoDB" id="689462at2759"/>
<feature type="region of interest" description="Disordered" evidence="1">
    <location>
        <begin position="1"/>
        <end position="39"/>
    </location>
</feature>
<feature type="domain" description="VQ" evidence="2">
    <location>
        <begin position="51"/>
        <end position="68"/>
    </location>
</feature>
<sequence length="184" mass="20335">MDPSSSSSSSYFANLETPSSSLHSVRKLSAKPRRKTIVPPQLPPPIRVYWVESSNFRKVVQELTGAPKLPKFQPNRLRRLAPPPLNLIKSPPSSHHQGVSQPVLQQQSYSDEEKPSRELYNIDLPSEPLAIDPIKKLFGSNSPSEATISHGLVSPSWYSWCSASSPLNSPGTLASWELNSILLQ</sequence>
<accession>A0A200QDT4</accession>
<gene>
    <name evidence="3" type="ORF">BVC80_8517g8</name>
</gene>
<feature type="compositionally biased region" description="Polar residues" evidence="1">
    <location>
        <begin position="91"/>
        <end position="109"/>
    </location>
</feature>
<dbReference type="EMBL" id="MVGT01002319">
    <property type="protein sequence ID" value="OVA08621.1"/>
    <property type="molecule type" value="Genomic_DNA"/>
</dbReference>
<dbReference type="Pfam" id="PF05678">
    <property type="entry name" value="VQ"/>
    <property type="match status" value="1"/>
</dbReference>
<proteinExistence type="predicted"/>
<dbReference type="InParanoid" id="A0A200QDT4"/>
<protein>
    <submittedName>
        <fullName evidence="3">VQ</fullName>
    </submittedName>
</protein>
<dbReference type="OMA" id="YHTTSQN"/>
<dbReference type="InterPro" id="IPR039610">
    <property type="entry name" value="VQ29"/>
</dbReference>
<feature type="compositionally biased region" description="Low complexity" evidence="1">
    <location>
        <begin position="1"/>
        <end position="10"/>
    </location>
</feature>
<dbReference type="InterPro" id="IPR008889">
    <property type="entry name" value="VQ"/>
</dbReference>
<evidence type="ECO:0000313" key="3">
    <source>
        <dbReference type="EMBL" id="OVA08621.1"/>
    </source>
</evidence>
<evidence type="ECO:0000256" key="1">
    <source>
        <dbReference type="SAM" id="MobiDB-lite"/>
    </source>
</evidence>
<organism evidence="3 4">
    <name type="scientific">Macleaya cordata</name>
    <name type="common">Five-seeded plume-poppy</name>
    <name type="synonym">Bocconia cordata</name>
    <dbReference type="NCBI Taxonomy" id="56857"/>
    <lineage>
        <taxon>Eukaryota</taxon>
        <taxon>Viridiplantae</taxon>
        <taxon>Streptophyta</taxon>
        <taxon>Embryophyta</taxon>
        <taxon>Tracheophyta</taxon>
        <taxon>Spermatophyta</taxon>
        <taxon>Magnoliopsida</taxon>
        <taxon>Ranunculales</taxon>
        <taxon>Papaveraceae</taxon>
        <taxon>Papaveroideae</taxon>
        <taxon>Macleaya</taxon>
    </lineage>
</organism>
<reference evidence="3 4" key="1">
    <citation type="journal article" date="2017" name="Mol. Plant">
        <title>The Genome of Medicinal Plant Macleaya cordata Provides New Insights into Benzylisoquinoline Alkaloids Metabolism.</title>
        <authorList>
            <person name="Liu X."/>
            <person name="Liu Y."/>
            <person name="Huang P."/>
            <person name="Ma Y."/>
            <person name="Qing Z."/>
            <person name="Tang Q."/>
            <person name="Cao H."/>
            <person name="Cheng P."/>
            <person name="Zheng Y."/>
            <person name="Yuan Z."/>
            <person name="Zhou Y."/>
            <person name="Liu J."/>
            <person name="Tang Z."/>
            <person name="Zhuo Y."/>
            <person name="Zhang Y."/>
            <person name="Yu L."/>
            <person name="Huang J."/>
            <person name="Yang P."/>
            <person name="Peng Q."/>
            <person name="Zhang J."/>
            <person name="Jiang W."/>
            <person name="Zhang Z."/>
            <person name="Lin K."/>
            <person name="Ro D.K."/>
            <person name="Chen X."/>
            <person name="Xiong X."/>
            <person name="Shang Y."/>
            <person name="Huang S."/>
            <person name="Zeng J."/>
        </authorList>
    </citation>
    <scope>NUCLEOTIDE SEQUENCE [LARGE SCALE GENOMIC DNA]</scope>
    <source>
        <strain evidence="4">cv. BLH2017</strain>
        <tissue evidence="3">Root</tissue>
    </source>
</reference>
<feature type="region of interest" description="Disordered" evidence="1">
    <location>
        <begin position="70"/>
        <end position="116"/>
    </location>
</feature>
<comment type="caution">
    <text evidence="3">The sequence shown here is derived from an EMBL/GenBank/DDBJ whole genome shotgun (WGS) entry which is preliminary data.</text>
</comment>
<dbReference type="AlphaFoldDB" id="A0A200QDT4"/>